<keyword evidence="3" id="KW-1185">Reference proteome</keyword>
<organism evidence="2 3">
    <name type="scientific">Natronomonas moolapensis (strain DSM 18674 / CECT 7526 / JCM 14361 / 8.8.11)</name>
    <dbReference type="NCBI Taxonomy" id="268739"/>
    <lineage>
        <taxon>Archaea</taxon>
        <taxon>Methanobacteriati</taxon>
        <taxon>Methanobacteriota</taxon>
        <taxon>Stenosarchaea group</taxon>
        <taxon>Halobacteria</taxon>
        <taxon>Halobacteriales</taxon>
        <taxon>Natronomonadaceae</taxon>
        <taxon>Natronomonas</taxon>
    </lineage>
</organism>
<dbReference type="STRING" id="268739.Nmlp_1189"/>
<evidence type="ECO:0000313" key="3">
    <source>
        <dbReference type="Proteomes" id="UP000011867"/>
    </source>
</evidence>
<dbReference type="NCBIfam" id="TIGR02537">
    <property type="entry name" value="arch_flag_Nterm"/>
    <property type="match status" value="1"/>
</dbReference>
<dbReference type="InterPro" id="IPR013373">
    <property type="entry name" value="Flagellin/pilin_N_arc"/>
</dbReference>
<proteinExistence type="predicted"/>
<reference evidence="2 3" key="1">
    <citation type="journal article" date="2013" name="Genome Announc.">
        <title>Genome of the haloarchaeon Natronomonas moolapensis, a neutrophilic member of a previously haloalkaliphilic genus.</title>
        <authorList>
            <person name="Dyall-Smith M.L."/>
            <person name="Pfeiffer F."/>
            <person name="Oberwinkler T."/>
            <person name="Klee K."/>
            <person name="Rampp M."/>
            <person name="Palm P."/>
            <person name="Gross K."/>
            <person name="Schuster S.C."/>
            <person name="Oesterhelt D."/>
        </authorList>
    </citation>
    <scope>NUCLEOTIDE SEQUENCE [LARGE SCALE GENOMIC DNA]</scope>
    <source>
        <strain evidence="3">DSM 18674 / JCM 14361 / 8.8.11</strain>
    </source>
</reference>
<evidence type="ECO:0000313" key="2">
    <source>
        <dbReference type="EMBL" id="CCQ35399.1"/>
    </source>
</evidence>
<accession>M1XZ28</accession>
<protein>
    <submittedName>
        <fullName evidence="2">DUF1628 domain protein</fullName>
    </submittedName>
</protein>
<feature type="domain" description="Archaeal Type IV pilin N-terminal" evidence="1">
    <location>
        <begin position="4"/>
        <end position="76"/>
    </location>
</feature>
<dbReference type="eggNOG" id="arCOG02425">
    <property type="taxonomic scope" value="Archaea"/>
</dbReference>
<dbReference type="AlphaFoldDB" id="M1XZ28"/>
<dbReference type="KEGG" id="nmo:Nmlp_1189"/>
<dbReference type="RefSeq" id="WP_015408248.1">
    <property type="nucleotide sequence ID" value="NC_020388.1"/>
</dbReference>
<gene>
    <name evidence="2" type="ordered locus">Nmlp_1189</name>
</gene>
<dbReference type="HOGENOM" id="CLU_1631701_0_0_2"/>
<dbReference type="OrthoDB" id="201989at2157"/>
<dbReference type="GeneID" id="14650579"/>
<sequence length="151" mass="15259">MAPRGVSPLVGVLCLLVVTVALAATVLVAVPVGSAPEPTVATFDAAADPTGEIRVTHTGGDVIDPEALDVRVRVDGEPLAEQPPVPFFSAGGFESAPTGAFNSATTTAWRVGETASFRTAGTNGPSIDPGDTVTIRLSVEGYSVAELEVTA</sequence>
<dbReference type="EMBL" id="HF582854">
    <property type="protein sequence ID" value="CCQ35399.1"/>
    <property type="molecule type" value="Genomic_DNA"/>
</dbReference>
<dbReference type="InterPro" id="IPR012859">
    <property type="entry name" value="Pilin_N_archaeal"/>
</dbReference>
<dbReference type="Pfam" id="PF07790">
    <property type="entry name" value="Pilin_N"/>
    <property type="match status" value="1"/>
</dbReference>
<name>M1XZ28_NATM8</name>
<evidence type="ECO:0000259" key="1">
    <source>
        <dbReference type="Pfam" id="PF07790"/>
    </source>
</evidence>
<dbReference type="Proteomes" id="UP000011867">
    <property type="component" value="Chromosome"/>
</dbReference>